<evidence type="ECO:0000256" key="3">
    <source>
        <dbReference type="ARBA" id="ARBA00023002"/>
    </source>
</evidence>
<dbReference type="Gene3D" id="3.50.50.60">
    <property type="entry name" value="FAD/NAD(P)-binding domain"/>
    <property type="match status" value="1"/>
</dbReference>
<name>A0A0W7TPB5_9FIRM</name>
<sequence length="442" mass="47832">MKTEQKRSDAEMEQIVQTRSVPVMGSYDVVVCGGGPGGWVAAVAAARAGARTALVERYGFVGGMATAALVVPISVFTYNGQLVCGGIPWEFVQRMVEADGAEVEHPLGNISHDPECYKLIAQRMLLESGVDLHFHAVLTGCVREDSRITHVILDTKSGPRALEAKYVIDSTGDGDLCAMAGVPMQENTMPLQPPSLCFCIGGVDTDALELIHHEKQGLNYHNLRVQTKLRELAETEDVPVFGGPWFCSIHRDGRVMVNMTRTPADMLDPAQATRAECRLREDVHAFVALLKKYFPEFKNAELLFTAAQTGVRETRHIKGEHVLTGEEYLNAVHFEDAVSRGAHPIDIHTAGDTTQKCQFLKNAAYIPYRSLIVPGFDNLLVAGRCFSADQVASASVRVQASVMGLGQAAGCAAAQCACAGTSVHKADVPTLQAMLRKWGALI</sequence>
<dbReference type="PANTHER" id="PTHR43498:SF1">
    <property type="entry name" value="COB--COM HETERODISULFIDE REDUCTASE IRON-SULFUR SUBUNIT A"/>
    <property type="match status" value="1"/>
</dbReference>
<dbReference type="GO" id="GO:0051539">
    <property type="term" value="F:4 iron, 4 sulfur cluster binding"/>
    <property type="evidence" value="ECO:0007669"/>
    <property type="project" value="UniProtKB-KW"/>
</dbReference>
<keyword evidence="5" id="KW-0411">Iron-sulfur</keyword>
<dbReference type="PRINTS" id="PR00411">
    <property type="entry name" value="PNDRDTASEI"/>
</dbReference>
<dbReference type="Pfam" id="PF12831">
    <property type="entry name" value="FAD_oxidored"/>
    <property type="match status" value="1"/>
</dbReference>
<evidence type="ECO:0000256" key="1">
    <source>
        <dbReference type="ARBA" id="ARBA00022485"/>
    </source>
</evidence>
<evidence type="ECO:0000313" key="6">
    <source>
        <dbReference type="EMBL" id="KUE75680.1"/>
    </source>
</evidence>
<dbReference type="InterPro" id="IPR039650">
    <property type="entry name" value="HdrA-like"/>
</dbReference>
<evidence type="ECO:0000313" key="7">
    <source>
        <dbReference type="Proteomes" id="UP000053433"/>
    </source>
</evidence>
<proteinExistence type="predicted"/>
<organism evidence="6 7">
    <name type="scientific">Ruthenibacterium lactatiformans</name>
    <dbReference type="NCBI Taxonomy" id="1550024"/>
    <lineage>
        <taxon>Bacteria</taxon>
        <taxon>Bacillati</taxon>
        <taxon>Bacillota</taxon>
        <taxon>Clostridia</taxon>
        <taxon>Eubacteriales</taxon>
        <taxon>Oscillospiraceae</taxon>
        <taxon>Ruthenibacterium</taxon>
    </lineage>
</organism>
<comment type="caution">
    <text evidence="6">The sequence shown here is derived from an EMBL/GenBank/DDBJ whole genome shotgun (WGS) entry which is preliminary data.</text>
</comment>
<dbReference type="Proteomes" id="UP000053433">
    <property type="component" value="Unassembled WGS sequence"/>
</dbReference>
<evidence type="ECO:0000256" key="5">
    <source>
        <dbReference type="ARBA" id="ARBA00023014"/>
    </source>
</evidence>
<dbReference type="EMBL" id="LMUA01000017">
    <property type="protein sequence ID" value="KUE75680.1"/>
    <property type="molecule type" value="Genomic_DNA"/>
</dbReference>
<evidence type="ECO:0000256" key="4">
    <source>
        <dbReference type="ARBA" id="ARBA00023004"/>
    </source>
</evidence>
<keyword evidence="3" id="KW-0560">Oxidoreductase</keyword>
<gene>
    <name evidence="6" type="ORF">ASJ35_12305</name>
</gene>
<dbReference type="InterPro" id="IPR036188">
    <property type="entry name" value="FAD/NAD-bd_sf"/>
</dbReference>
<accession>A0A0W7TPB5</accession>
<keyword evidence="2" id="KW-0479">Metal-binding</keyword>
<keyword evidence="4" id="KW-0408">Iron</keyword>
<dbReference type="SUPFAM" id="SSF51905">
    <property type="entry name" value="FAD/NAD(P)-binding domain"/>
    <property type="match status" value="1"/>
</dbReference>
<keyword evidence="1" id="KW-0004">4Fe-4S</keyword>
<dbReference type="GO" id="GO:0016491">
    <property type="term" value="F:oxidoreductase activity"/>
    <property type="evidence" value="ECO:0007669"/>
    <property type="project" value="UniProtKB-KW"/>
</dbReference>
<dbReference type="PANTHER" id="PTHR43498">
    <property type="entry name" value="FERREDOXIN:COB-COM HETERODISULFIDE REDUCTASE SUBUNIT A"/>
    <property type="match status" value="1"/>
</dbReference>
<protein>
    <submittedName>
        <fullName evidence="6">FAD-dependent oxidoreductase</fullName>
    </submittedName>
</protein>
<evidence type="ECO:0000256" key="2">
    <source>
        <dbReference type="ARBA" id="ARBA00022723"/>
    </source>
</evidence>
<dbReference type="GO" id="GO:0046872">
    <property type="term" value="F:metal ion binding"/>
    <property type="evidence" value="ECO:0007669"/>
    <property type="project" value="UniProtKB-KW"/>
</dbReference>
<reference evidence="6 7" key="1">
    <citation type="submission" date="2015-10" db="EMBL/GenBank/DDBJ databases">
        <title>A novel member of the family Ruminococcaceae isolated from human faeces.</title>
        <authorList>
            <person name="Shkoporov A.N."/>
            <person name="Chaplin A.V."/>
            <person name="Motuzova O.V."/>
            <person name="Kafarskaia L.I."/>
            <person name="Efimov B.A."/>
        </authorList>
    </citation>
    <scope>NUCLEOTIDE SEQUENCE [LARGE SCALE GENOMIC DNA]</scope>
    <source>
        <strain evidence="6 7">668</strain>
    </source>
</reference>
<dbReference type="AlphaFoldDB" id="A0A0W7TPB5"/>